<evidence type="ECO:0000313" key="2">
    <source>
        <dbReference type="EMBL" id="AGM11907.1"/>
    </source>
</evidence>
<evidence type="ECO:0000313" key="3">
    <source>
        <dbReference type="Proteomes" id="UP000202086"/>
    </source>
</evidence>
<feature type="transmembrane region" description="Helical" evidence="1">
    <location>
        <begin position="37"/>
        <end position="57"/>
    </location>
</feature>
<proteinExistence type="predicted"/>
<keyword evidence="1" id="KW-0472">Membrane</keyword>
<keyword evidence="3" id="KW-1185">Reference proteome</keyword>
<protein>
    <submittedName>
        <fullName evidence="2">Uncharacterized protein</fullName>
    </submittedName>
</protein>
<reference evidence="2 3" key="1">
    <citation type="submission" date="2012-12" db="EMBL/GenBank/DDBJ databases">
        <authorList>
            <person name="Sencilo A."/>
            <person name="Jacobs-Sera D."/>
            <person name="Russell D.A."/>
            <person name="Ko C."/>
            <person name="Atanasova N."/>
            <person name="Osterlund E."/>
            <person name="Oksanen H.M."/>
            <person name="Bamford D.H."/>
            <person name="Hatfull G.F."/>
            <person name="Roine E."/>
            <person name="Hendrix R.W."/>
        </authorList>
    </citation>
    <scope>NUCLEOTIDE SEQUENCE [LARGE SCALE GENOMIC DNA]</scope>
</reference>
<feature type="transmembrane region" description="Helical" evidence="1">
    <location>
        <begin position="9"/>
        <end position="25"/>
    </location>
</feature>
<keyword evidence="1" id="KW-1133">Transmembrane helix</keyword>
<organism evidence="2 3">
    <name type="scientific">Haloarcula californiae tailed virus 1</name>
    <dbReference type="NCBI Taxonomy" id="1273746"/>
    <lineage>
        <taxon>Viruses</taxon>
        <taxon>Duplodnaviria</taxon>
        <taxon>Heunggongvirae</taxon>
        <taxon>Uroviricota</taxon>
        <taxon>Caudoviricetes</taxon>
        <taxon>Thumleimavirales</taxon>
        <taxon>Druskaviridae</taxon>
        <taxon>Hacavirus</taxon>
        <taxon>Hacavirus italiense</taxon>
        <taxon>Hacavirus HCTV1</taxon>
    </lineage>
</organism>
<dbReference type="EMBL" id="KC292029">
    <property type="protein sequence ID" value="AGM11907.1"/>
    <property type="molecule type" value="Genomic_DNA"/>
</dbReference>
<accession>R4TMH3</accession>
<dbReference type="KEGG" id="vg:16193545"/>
<gene>
    <name evidence="2" type="primary">44</name>
    <name evidence="2" type="ORF">DNAM5_44</name>
</gene>
<keyword evidence="1" id="KW-0812">Transmembrane</keyword>
<dbReference type="Proteomes" id="UP000202086">
    <property type="component" value="Segment"/>
</dbReference>
<evidence type="ECO:0000256" key="1">
    <source>
        <dbReference type="SAM" id="Phobius"/>
    </source>
</evidence>
<name>R4TMH3_9CAUD</name>
<dbReference type="RefSeq" id="YP_008059606.1">
    <property type="nucleotide sequence ID" value="NC_021330.1"/>
</dbReference>
<dbReference type="GeneID" id="16193545"/>
<sequence length="64" mass="6817">MGEFLEDDFIPLLIGFLIGIGWTHLPESTQSAIDSGFEAFVALAAGVLLLSIGVRIIRGPSNTE</sequence>